<sequence length="264" mass="30370">MNEKNFEYLRDQVKYSGFGEGLESQLKENINRQPPEFSLQHQATFGKDELNSSLHFKRSATTDMYFFNSYMASMKQEQATEKMNQTFYVGKDNNITLKEGYNLMSGRAVNKDLTNKEGKIYNAWLQMDFKQTDSAGNFKLKQFHENYGFKLENELAKHPIKELQNDQDKTKLMDSLQKGNRQAVTFVENGSEQRRYIEANPQFKSVTVFDSNMHRLGNRQSQEASQSKSKQQGQKADQSLGGDDGKDHHSGKKAKKEKGMVIGQ</sequence>
<evidence type="ECO:0000256" key="1">
    <source>
        <dbReference type="SAM" id="MobiDB-lite"/>
    </source>
</evidence>
<feature type="compositionally biased region" description="Low complexity" evidence="1">
    <location>
        <begin position="220"/>
        <end position="241"/>
    </location>
</feature>
<proteinExistence type="predicted"/>
<dbReference type="RefSeq" id="WP_167268301.1">
    <property type="nucleotide sequence ID" value="NZ_JAASQJ010000001.1"/>
</dbReference>
<name>A0ABX0UGN9_9BACT</name>
<gene>
    <name evidence="2" type="ORF">FHS68_001329</name>
</gene>
<evidence type="ECO:0008006" key="4">
    <source>
        <dbReference type="Google" id="ProtNLM"/>
    </source>
</evidence>
<comment type="caution">
    <text evidence="2">The sequence shown here is derived from an EMBL/GenBank/DDBJ whole genome shotgun (WGS) entry which is preliminary data.</text>
</comment>
<dbReference type="Proteomes" id="UP001179181">
    <property type="component" value="Unassembled WGS sequence"/>
</dbReference>
<reference evidence="2 3" key="1">
    <citation type="submission" date="2020-03" db="EMBL/GenBank/DDBJ databases">
        <title>Genomic Encyclopedia of Type Strains, Phase IV (KMG-IV): sequencing the most valuable type-strain genomes for metagenomic binning, comparative biology and taxonomic classification.</title>
        <authorList>
            <person name="Goeker M."/>
        </authorList>
    </citation>
    <scope>NUCLEOTIDE SEQUENCE [LARGE SCALE GENOMIC DNA]</scope>
    <source>
        <strain evidence="2 3">DSM 102865</strain>
    </source>
</reference>
<keyword evidence="3" id="KW-1185">Reference proteome</keyword>
<evidence type="ECO:0000313" key="2">
    <source>
        <dbReference type="EMBL" id="NIJ52173.1"/>
    </source>
</evidence>
<feature type="region of interest" description="Disordered" evidence="1">
    <location>
        <begin position="218"/>
        <end position="264"/>
    </location>
</feature>
<accession>A0ABX0UGN9</accession>
<organism evidence="2 3">
    <name type="scientific">Dyadobacter arcticus</name>
    <dbReference type="NCBI Taxonomy" id="1078754"/>
    <lineage>
        <taxon>Bacteria</taxon>
        <taxon>Pseudomonadati</taxon>
        <taxon>Bacteroidota</taxon>
        <taxon>Cytophagia</taxon>
        <taxon>Cytophagales</taxon>
        <taxon>Spirosomataceae</taxon>
        <taxon>Dyadobacter</taxon>
    </lineage>
</organism>
<evidence type="ECO:0000313" key="3">
    <source>
        <dbReference type="Proteomes" id="UP001179181"/>
    </source>
</evidence>
<protein>
    <recommendedName>
        <fullName evidence="4">DUF3945 domain-containing protein</fullName>
    </recommendedName>
</protein>
<dbReference type="EMBL" id="JAASQJ010000001">
    <property type="protein sequence ID" value="NIJ52173.1"/>
    <property type="molecule type" value="Genomic_DNA"/>
</dbReference>